<dbReference type="InterPro" id="IPR052259">
    <property type="entry name" value="Nucleoredoxin-like"/>
</dbReference>
<comment type="catalytic activity">
    <reaction evidence="7">
        <text>[protein]-dithiol + NADP(+) = [protein]-disulfide + NADPH + H(+)</text>
        <dbReference type="Rhea" id="RHEA:18753"/>
        <dbReference type="Rhea" id="RHEA-COMP:10593"/>
        <dbReference type="Rhea" id="RHEA-COMP:10594"/>
        <dbReference type="ChEBI" id="CHEBI:15378"/>
        <dbReference type="ChEBI" id="CHEBI:29950"/>
        <dbReference type="ChEBI" id="CHEBI:50058"/>
        <dbReference type="ChEBI" id="CHEBI:57783"/>
        <dbReference type="ChEBI" id="CHEBI:58349"/>
        <dbReference type="EC" id="1.8.1.8"/>
    </reaction>
</comment>
<comment type="similarity">
    <text evidence="5">Belongs to the nucleoredoxin family.</text>
</comment>
<organism evidence="10 11">
    <name type="scientific">Polarella glacialis</name>
    <name type="common">Dinoflagellate</name>
    <dbReference type="NCBI Taxonomy" id="89957"/>
    <lineage>
        <taxon>Eukaryota</taxon>
        <taxon>Sar</taxon>
        <taxon>Alveolata</taxon>
        <taxon>Dinophyceae</taxon>
        <taxon>Suessiales</taxon>
        <taxon>Suessiaceae</taxon>
        <taxon>Polarella</taxon>
    </lineage>
</organism>
<evidence type="ECO:0000313" key="11">
    <source>
        <dbReference type="Proteomes" id="UP000626109"/>
    </source>
</evidence>
<evidence type="ECO:0000256" key="8">
    <source>
        <dbReference type="SAM" id="MobiDB-lite"/>
    </source>
</evidence>
<evidence type="ECO:0000256" key="2">
    <source>
        <dbReference type="ARBA" id="ARBA00022737"/>
    </source>
</evidence>
<gene>
    <name evidence="10" type="ORF">PGLA2088_LOCUS31087</name>
</gene>
<dbReference type="Pfam" id="PF13905">
    <property type="entry name" value="Thioredoxin_8"/>
    <property type="match status" value="2"/>
</dbReference>
<proteinExistence type="inferred from homology"/>
<feature type="domain" description="Thioredoxin" evidence="9">
    <location>
        <begin position="1"/>
        <end position="142"/>
    </location>
</feature>
<dbReference type="AlphaFoldDB" id="A0A813KB51"/>
<protein>
    <recommendedName>
        <fullName evidence="1">protein-disulfide reductase</fullName>
        <ecNumber evidence="1">1.8.1.8</ecNumber>
    </recommendedName>
</protein>
<comment type="caution">
    <text evidence="10">The sequence shown here is derived from an EMBL/GenBank/DDBJ whole genome shotgun (WGS) entry which is preliminary data.</text>
</comment>
<evidence type="ECO:0000259" key="9">
    <source>
        <dbReference type="PROSITE" id="PS51352"/>
    </source>
</evidence>
<dbReference type="EMBL" id="CAJNNW010029158">
    <property type="protein sequence ID" value="CAE8699255.1"/>
    <property type="molecule type" value="Genomic_DNA"/>
</dbReference>
<dbReference type="PROSITE" id="PS51352">
    <property type="entry name" value="THIOREDOXIN_2"/>
    <property type="match status" value="2"/>
</dbReference>
<dbReference type="SUPFAM" id="SSF52833">
    <property type="entry name" value="Thioredoxin-like"/>
    <property type="match status" value="2"/>
</dbReference>
<dbReference type="Proteomes" id="UP000626109">
    <property type="component" value="Unassembled WGS sequence"/>
</dbReference>
<dbReference type="PANTHER" id="PTHR13871">
    <property type="entry name" value="THIOREDOXIN"/>
    <property type="match status" value="1"/>
</dbReference>
<dbReference type="EC" id="1.8.1.8" evidence="1"/>
<evidence type="ECO:0000256" key="7">
    <source>
        <dbReference type="ARBA" id="ARBA00047804"/>
    </source>
</evidence>
<evidence type="ECO:0000256" key="3">
    <source>
        <dbReference type="ARBA" id="ARBA00023002"/>
    </source>
</evidence>
<evidence type="ECO:0000256" key="5">
    <source>
        <dbReference type="ARBA" id="ARBA00025782"/>
    </source>
</evidence>
<evidence type="ECO:0000256" key="6">
    <source>
        <dbReference type="ARBA" id="ARBA00047388"/>
    </source>
</evidence>
<evidence type="ECO:0000313" key="10">
    <source>
        <dbReference type="EMBL" id="CAE8699255.1"/>
    </source>
</evidence>
<keyword evidence="4" id="KW-0520">NAD</keyword>
<dbReference type="InterPro" id="IPR013766">
    <property type="entry name" value="Thioredoxin_domain"/>
</dbReference>
<dbReference type="PANTHER" id="PTHR13871:SF96">
    <property type="entry name" value="THIOREDOXIN DOMAIN-CONTAINING PROTEIN"/>
    <property type="match status" value="1"/>
</dbReference>
<evidence type="ECO:0000256" key="1">
    <source>
        <dbReference type="ARBA" id="ARBA00012612"/>
    </source>
</evidence>
<dbReference type="PROSITE" id="PS00194">
    <property type="entry name" value="THIOREDOXIN_1"/>
    <property type="match status" value="2"/>
</dbReference>
<keyword evidence="2" id="KW-0677">Repeat</keyword>
<feature type="region of interest" description="Disordered" evidence="8">
    <location>
        <begin position="284"/>
        <end position="304"/>
    </location>
</feature>
<dbReference type="InterPro" id="IPR012336">
    <property type="entry name" value="Thioredoxin-like_fold"/>
</dbReference>
<feature type="domain" description="Thioredoxin" evidence="9">
    <location>
        <begin position="157"/>
        <end position="281"/>
    </location>
</feature>
<dbReference type="GO" id="GO:0047134">
    <property type="term" value="F:protein-disulfide reductase [NAD(P)H] activity"/>
    <property type="evidence" value="ECO:0007669"/>
    <property type="project" value="UniProtKB-EC"/>
</dbReference>
<reference evidence="10" key="1">
    <citation type="submission" date="2021-02" db="EMBL/GenBank/DDBJ databases">
        <authorList>
            <person name="Dougan E. K."/>
            <person name="Rhodes N."/>
            <person name="Thang M."/>
            <person name="Chan C."/>
        </authorList>
    </citation>
    <scope>NUCLEOTIDE SEQUENCE</scope>
</reference>
<dbReference type="Gene3D" id="3.40.30.10">
    <property type="entry name" value="Glutaredoxin"/>
    <property type="match status" value="2"/>
</dbReference>
<comment type="catalytic activity">
    <reaction evidence="6">
        <text>[protein]-dithiol + NAD(+) = [protein]-disulfide + NADH + H(+)</text>
        <dbReference type="Rhea" id="RHEA:18749"/>
        <dbReference type="Rhea" id="RHEA-COMP:10593"/>
        <dbReference type="Rhea" id="RHEA-COMP:10594"/>
        <dbReference type="ChEBI" id="CHEBI:15378"/>
        <dbReference type="ChEBI" id="CHEBI:29950"/>
        <dbReference type="ChEBI" id="CHEBI:50058"/>
        <dbReference type="ChEBI" id="CHEBI:57540"/>
        <dbReference type="ChEBI" id="CHEBI:57945"/>
        <dbReference type="EC" id="1.8.1.8"/>
    </reaction>
</comment>
<evidence type="ECO:0000256" key="4">
    <source>
        <dbReference type="ARBA" id="ARBA00023027"/>
    </source>
</evidence>
<keyword evidence="3" id="KW-0560">Oxidoreductase</keyword>
<feature type="compositionally biased region" description="Gly residues" evidence="8">
    <location>
        <begin position="284"/>
        <end position="295"/>
    </location>
</feature>
<dbReference type="InterPro" id="IPR036249">
    <property type="entry name" value="Thioredoxin-like_sf"/>
</dbReference>
<name>A0A813KB51_POLGL</name>
<dbReference type="InterPro" id="IPR017937">
    <property type="entry name" value="Thioredoxin_CS"/>
</dbReference>
<sequence>MASLTELFGEELLGKAGPVKTSDALAGKKNIMIYFSAHWCPPCRGFTPQLAAKYKSFAADQNIEIVFASSDQDESQFNSYYGEMPWLALPFSNRSLKETLAQKFECKGIPMLVVLDDKGNLVTADGRGKVDEFLRAGGGGGGGGGPSASLAGLFGEELLGKAGPVKTTDALAGKKNIMIYFSAHWCPPCRGFTPQLAAKYKSFAADQNIEIVFASSDQDESQFNSYYGEMPWLALPFSNRSLKETLAQKFECKGIPMLVVLDDKGNLVTAEGRGKVDEFLHAGGGGGGGGGGGSSGTSPCCVIS</sequence>
<accession>A0A813KB51</accession>